<name>A0A8H5X128_9HYPO</name>
<dbReference type="EMBL" id="JAAOAK010000268">
    <property type="protein sequence ID" value="KAF5678395.1"/>
    <property type="molecule type" value="Genomic_DNA"/>
</dbReference>
<feature type="compositionally biased region" description="Polar residues" evidence="1">
    <location>
        <begin position="32"/>
        <end position="63"/>
    </location>
</feature>
<dbReference type="Proteomes" id="UP000562682">
    <property type="component" value="Unassembled WGS sequence"/>
</dbReference>
<sequence>MHSLVIRPLALESFLDWPALGTADNALLLPTQKPSEGTSDSDSGAEAGSNTNNHSGRSLSCSRSPLGRRNRSQRRGDDSDSDDDERQALSPPVLSNSDELTETVVRHGSRVAVSRRADAHVDTHEFLTSREKYIIFMLLQPIRNTREPPYRITCGYWNSILKSIIDHWSTKLRAPANPILLGRLMEHTFIESGTLKSDQPLPNSKRRACKTVVEDYRTRGAAVRLGVYINPDTNSISFPWTDMEGNPDSDSILDLFQHVHGNKGFGVPGIDDPAHEPAVAPITEYENPAPDKYQKAPKVQSKVGQNKLVDDAARRASKACPDKVVTRTEGHSLASNVDMAMAHHLDAFRARQFENSYPLCVFASLSEYARGIAHADKQTWSEAIAAWNE</sequence>
<dbReference type="AlphaFoldDB" id="A0A8H5X128"/>
<evidence type="ECO:0000313" key="3">
    <source>
        <dbReference type="Proteomes" id="UP000562682"/>
    </source>
</evidence>
<evidence type="ECO:0000256" key="1">
    <source>
        <dbReference type="SAM" id="MobiDB-lite"/>
    </source>
</evidence>
<feature type="region of interest" description="Disordered" evidence="1">
    <location>
        <begin position="29"/>
        <end position="99"/>
    </location>
</feature>
<evidence type="ECO:0000313" key="2">
    <source>
        <dbReference type="EMBL" id="KAF5678395.1"/>
    </source>
</evidence>
<accession>A0A8H5X128</accession>
<gene>
    <name evidence="2" type="ORF">FDENT_8971</name>
</gene>
<keyword evidence="3" id="KW-1185">Reference proteome</keyword>
<protein>
    <submittedName>
        <fullName evidence="2">Uncharacterized protein</fullName>
    </submittedName>
</protein>
<organism evidence="2 3">
    <name type="scientific">Fusarium denticulatum</name>
    <dbReference type="NCBI Taxonomy" id="48507"/>
    <lineage>
        <taxon>Eukaryota</taxon>
        <taxon>Fungi</taxon>
        <taxon>Dikarya</taxon>
        <taxon>Ascomycota</taxon>
        <taxon>Pezizomycotina</taxon>
        <taxon>Sordariomycetes</taxon>
        <taxon>Hypocreomycetidae</taxon>
        <taxon>Hypocreales</taxon>
        <taxon>Nectriaceae</taxon>
        <taxon>Fusarium</taxon>
        <taxon>Fusarium fujikuroi species complex</taxon>
    </lineage>
</organism>
<comment type="caution">
    <text evidence="2">The sequence shown here is derived from an EMBL/GenBank/DDBJ whole genome shotgun (WGS) entry which is preliminary data.</text>
</comment>
<proteinExistence type="predicted"/>
<reference evidence="2 3" key="1">
    <citation type="submission" date="2020-05" db="EMBL/GenBank/DDBJ databases">
        <title>Identification and distribution of gene clusters putatively required for synthesis of sphingolipid metabolism inhibitors in phylogenetically diverse species of the filamentous fungus Fusarium.</title>
        <authorList>
            <person name="Kim H.-S."/>
            <person name="Busman M."/>
            <person name="Brown D.W."/>
            <person name="Divon H."/>
            <person name="Uhlig S."/>
            <person name="Proctor R.H."/>
        </authorList>
    </citation>
    <scope>NUCLEOTIDE SEQUENCE [LARGE SCALE GENOMIC DNA]</scope>
    <source>
        <strain evidence="2 3">NRRL 25311</strain>
    </source>
</reference>